<dbReference type="InterPro" id="IPR028389">
    <property type="entry name" value="POT1"/>
</dbReference>
<comment type="subcellular location">
    <subcellularLocation>
        <location evidence="2">Chromosome</location>
        <location evidence="2">Telomere</location>
    </subcellularLocation>
    <subcellularLocation>
        <location evidence="1">Nucleus</location>
    </subcellularLocation>
</comment>
<dbReference type="SMART" id="SM00976">
    <property type="entry name" value="Telo_bind"/>
    <property type="match status" value="1"/>
</dbReference>
<dbReference type="Pfam" id="PF16686">
    <property type="entry name" value="POT1PC"/>
    <property type="match status" value="1"/>
</dbReference>
<dbReference type="SUPFAM" id="SSF50249">
    <property type="entry name" value="Nucleic acid-binding proteins"/>
    <property type="match status" value="2"/>
</dbReference>
<dbReference type="Proteomes" id="UP000594638">
    <property type="component" value="Unassembled WGS sequence"/>
</dbReference>
<evidence type="ECO:0000256" key="8">
    <source>
        <dbReference type="ARBA" id="ARBA00023242"/>
    </source>
</evidence>
<dbReference type="AlphaFoldDB" id="A0A8S0TYH2"/>
<sequence length="452" mass="51537">MRRYIVKVKDVGNYYHRRINILGIVVEFSVPCKSNGSDYFTILKIIDQSQNDHELCVNVFMASINAMPYIRAHKDIILLCDVWIENYEQKPSAIFNKTSSFALFDGRVGDDFKPYQVSTTFQFLDSDKVFIRRLRNWSLITPFDAGISQHVVSLEDIEGKLYVDLVCKVLYACEVSSGKWMLFVWDGTDAPPISINTKLTDEEQIALPLQIEPVRLHEDVLRNFPHVGTVLRIVAGEVYEESGIHFQFVGNWVRMRNLQCKTESGLWKGVLTQVTKCRPLSEKDNSVIDRLRVCNERILERGRIPSAANPISEILIVIGNEHARFATLLDLLLSPLVHGGFKCIVRFVAVYPSHTKDFKSPAGNYRVRMTLEDPTTRIHALLCLDNAEVFFGGYPDVDTLTNKMNKLLGVQESESFPRNPPWVQCCIGFHSSDENDVIGSREFHICNTWLVA</sequence>
<keyword evidence="7" id="KW-0238">DNA-binding</keyword>
<evidence type="ECO:0000256" key="6">
    <source>
        <dbReference type="ARBA" id="ARBA00022895"/>
    </source>
</evidence>
<dbReference type="GO" id="GO:0016233">
    <property type="term" value="P:telomere capping"/>
    <property type="evidence" value="ECO:0007669"/>
    <property type="project" value="TreeGrafter"/>
</dbReference>
<dbReference type="GO" id="GO:0098505">
    <property type="term" value="F:G-rich strand telomeric DNA binding"/>
    <property type="evidence" value="ECO:0007669"/>
    <property type="project" value="TreeGrafter"/>
</dbReference>
<protein>
    <recommendedName>
        <fullName evidence="4">Protection of telomeres protein 1</fullName>
    </recommendedName>
</protein>
<evidence type="ECO:0000313" key="10">
    <source>
        <dbReference type="EMBL" id="CAA3009790.1"/>
    </source>
</evidence>
<dbReference type="OrthoDB" id="2186770at2759"/>
<gene>
    <name evidence="10" type="ORF">OLEA9_A045624</name>
</gene>
<dbReference type="CDD" id="cd04497">
    <property type="entry name" value="hPOT1_OB1_like"/>
    <property type="match status" value="1"/>
</dbReference>
<dbReference type="EMBL" id="CACTIH010007326">
    <property type="protein sequence ID" value="CAA3009790.1"/>
    <property type="molecule type" value="Genomic_DNA"/>
</dbReference>
<name>A0A8S0TYH2_OLEEU</name>
<dbReference type="GO" id="GO:0010521">
    <property type="term" value="F:telomerase inhibitor activity"/>
    <property type="evidence" value="ECO:0007669"/>
    <property type="project" value="TreeGrafter"/>
</dbReference>
<proteinExistence type="inferred from homology"/>
<keyword evidence="8" id="KW-0539">Nucleus</keyword>
<evidence type="ECO:0000256" key="2">
    <source>
        <dbReference type="ARBA" id="ARBA00004574"/>
    </source>
</evidence>
<keyword evidence="5" id="KW-0158">Chromosome</keyword>
<feature type="domain" description="Telomeric single stranded DNA binding POT1/Cdc13" evidence="9">
    <location>
        <begin position="5"/>
        <end position="139"/>
    </location>
</feature>
<evidence type="ECO:0000256" key="1">
    <source>
        <dbReference type="ARBA" id="ARBA00004123"/>
    </source>
</evidence>
<dbReference type="Gramene" id="OE9A045624T1">
    <property type="protein sequence ID" value="OE9A045624C1"/>
    <property type="gene ID" value="OE9A045624"/>
</dbReference>
<dbReference type="Pfam" id="PF02765">
    <property type="entry name" value="POT1"/>
    <property type="match status" value="1"/>
</dbReference>
<evidence type="ECO:0000256" key="3">
    <source>
        <dbReference type="ARBA" id="ARBA00008442"/>
    </source>
</evidence>
<dbReference type="Pfam" id="PF25507">
    <property type="entry name" value="OB_POT1A"/>
    <property type="match status" value="1"/>
</dbReference>
<dbReference type="PANTHER" id="PTHR14513">
    <property type="entry name" value="PROTECTION OF TELOMERES 1"/>
    <property type="match status" value="1"/>
</dbReference>
<evidence type="ECO:0000256" key="7">
    <source>
        <dbReference type="ARBA" id="ARBA00023125"/>
    </source>
</evidence>
<evidence type="ECO:0000256" key="5">
    <source>
        <dbReference type="ARBA" id="ARBA00022454"/>
    </source>
</evidence>
<reference evidence="10 11" key="1">
    <citation type="submission" date="2019-12" db="EMBL/GenBank/DDBJ databases">
        <authorList>
            <person name="Alioto T."/>
            <person name="Alioto T."/>
            <person name="Gomez Garrido J."/>
        </authorList>
    </citation>
    <scope>NUCLEOTIDE SEQUENCE [LARGE SCALE GENOMIC DNA]</scope>
</reference>
<keyword evidence="11" id="KW-1185">Reference proteome</keyword>
<comment type="caution">
    <text evidence="10">The sequence shown here is derived from an EMBL/GenBank/DDBJ whole genome shotgun (WGS) entry which is preliminary data.</text>
</comment>
<dbReference type="Gene3D" id="2.40.50.140">
    <property type="entry name" value="Nucleic acid-binding proteins"/>
    <property type="match status" value="2"/>
</dbReference>
<dbReference type="InterPro" id="IPR057620">
    <property type="entry name" value="POT1A/B-like_OB"/>
</dbReference>
<comment type="similarity">
    <text evidence="3">Belongs to the telombin family.</text>
</comment>
<dbReference type="InterPro" id="IPR032042">
    <property type="entry name" value="POT1PC"/>
</dbReference>
<evidence type="ECO:0000313" key="11">
    <source>
        <dbReference type="Proteomes" id="UP000594638"/>
    </source>
</evidence>
<accession>A0A8S0TYH2</accession>
<dbReference type="GO" id="GO:0000783">
    <property type="term" value="C:nuclear telomere cap complex"/>
    <property type="evidence" value="ECO:0007669"/>
    <property type="project" value="TreeGrafter"/>
</dbReference>
<evidence type="ECO:0000256" key="4">
    <source>
        <dbReference type="ARBA" id="ARBA00015253"/>
    </source>
</evidence>
<dbReference type="InterPro" id="IPR011564">
    <property type="entry name" value="Telomer_end-bd_POT1/Cdc13"/>
</dbReference>
<organism evidence="10 11">
    <name type="scientific">Olea europaea subsp. europaea</name>
    <dbReference type="NCBI Taxonomy" id="158383"/>
    <lineage>
        <taxon>Eukaryota</taxon>
        <taxon>Viridiplantae</taxon>
        <taxon>Streptophyta</taxon>
        <taxon>Embryophyta</taxon>
        <taxon>Tracheophyta</taxon>
        <taxon>Spermatophyta</taxon>
        <taxon>Magnoliopsida</taxon>
        <taxon>eudicotyledons</taxon>
        <taxon>Gunneridae</taxon>
        <taxon>Pentapetalae</taxon>
        <taxon>asterids</taxon>
        <taxon>lamiids</taxon>
        <taxon>Lamiales</taxon>
        <taxon>Oleaceae</taxon>
        <taxon>Oleeae</taxon>
        <taxon>Olea</taxon>
    </lineage>
</organism>
<dbReference type="PANTHER" id="PTHR14513:SF4">
    <property type="entry name" value="PROTECTION OF TELOMERES PROTEIN 1"/>
    <property type="match status" value="1"/>
</dbReference>
<evidence type="ECO:0000259" key="9">
    <source>
        <dbReference type="SMART" id="SM00976"/>
    </source>
</evidence>
<keyword evidence="6" id="KW-0779">Telomere</keyword>
<dbReference type="InterPro" id="IPR012340">
    <property type="entry name" value="NA-bd_OB-fold"/>
</dbReference>
<dbReference type="GO" id="GO:0032210">
    <property type="term" value="P:regulation of telomere maintenance via telomerase"/>
    <property type="evidence" value="ECO:0007669"/>
    <property type="project" value="TreeGrafter"/>
</dbReference>